<accession>A0A5C7E2H1</accession>
<dbReference type="InterPro" id="IPR051224">
    <property type="entry name" value="NiCoT_RcnA"/>
</dbReference>
<proteinExistence type="inferred from homology"/>
<keyword evidence="9" id="KW-0406">Ion transport</keyword>
<keyword evidence="6" id="KW-0533">Nickel</keyword>
<evidence type="ECO:0000256" key="10">
    <source>
        <dbReference type="ARBA" id="ARBA00023112"/>
    </source>
</evidence>
<dbReference type="RefSeq" id="WP_147555576.1">
    <property type="nucleotide sequence ID" value="NZ_VOWJ01000023.1"/>
</dbReference>
<evidence type="ECO:0000256" key="11">
    <source>
        <dbReference type="ARBA" id="ARBA00023136"/>
    </source>
</evidence>
<dbReference type="AlphaFoldDB" id="A0A5C7E2H1"/>
<evidence type="ECO:0000256" key="12">
    <source>
        <dbReference type="ARBA" id="ARBA00023285"/>
    </source>
</evidence>
<evidence type="ECO:0000256" key="1">
    <source>
        <dbReference type="ARBA" id="ARBA00002510"/>
    </source>
</evidence>
<keyword evidence="7 13" id="KW-0812">Transmembrane</keyword>
<dbReference type="PANTHER" id="PTHR40659">
    <property type="entry name" value="NICKEL/COBALT EFFLUX SYSTEM RCNA"/>
    <property type="match status" value="1"/>
</dbReference>
<evidence type="ECO:0000256" key="14">
    <source>
        <dbReference type="SAM" id="SignalP"/>
    </source>
</evidence>
<keyword evidence="12" id="KW-0170">Cobalt</keyword>
<dbReference type="Pfam" id="PF03824">
    <property type="entry name" value="NicO"/>
    <property type="match status" value="1"/>
</dbReference>
<dbReference type="InterPro" id="IPR011541">
    <property type="entry name" value="Ni/Co_transpt_high_affinity"/>
</dbReference>
<evidence type="ECO:0000313" key="15">
    <source>
        <dbReference type="EMBL" id="TXE88121.1"/>
    </source>
</evidence>
<evidence type="ECO:0000256" key="8">
    <source>
        <dbReference type="ARBA" id="ARBA00022989"/>
    </source>
</evidence>
<comment type="similarity">
    <text evidence="13">Belongs to the NiCoT transporter (TC 2.A.52) family.</text>
</comment>
<evidence type="ECO:0000256" key="9">
    <source>
        <dbReference type="ARBA" id="ARBA00023065"/>
    </source>
</evidence>
<feature type="transmembrane region" description="Helical" evidence="13">
    <location>
        <begin position="351"/>
        <end position="373"/>
    </location>
</feature>
<evidence type="ECO:0000256" key="5">
    <source>
        <dbReference type="ARBA" id="ARBA00022475"/>
    </source>
</evidence>
<dbReference type="GO" id="GO:0005886">
    <property type="term" value="C:plasma membrane"/>
    <property type="evidence" value="ECO:0007669"/>
    <property type="project" value="UniProtKB-SubCell"/>
</dbReference>
<sequence length="442" mass="50909">MKVILILAFICFQKVLSCALCAAYTPTANVRLDFNASNDSINKIYVTWEFSQDFVKILLQNYDINYNDTLDKDELTDIKYTLLDYIEPKQFLMQFQFYNLDEKIYIEKFSNAKLISDKTKLFFTFEVKLNIPIKENNTFSIRFEDKEGFFNFKFIPQDFITLNSSYYLSANPNLNLIFLQAQKGKAPNTIFTEIQTKQNPSFMDNFLNKLQIFNENILLYIKQLLQQEFNIQTFLLLLIISFGYGVFHASAPGHSKMLTSSYFLTHKSSFSKIFYFVLKIGIVHIMSAFLLVSIGIIMLEKLLKDINMAGFILTKFTSLLIVFIALFMLSKKILHKNSCSCSCHSHKTSEWVVILGASLVPCPGVILLFIFAYKFNFLYALSSAIFVTLGMCFVLFLFAIGANKIHQNIKTTKIRTSLACLALIFMILFGLFLFINTKEGVF</sequence>
<feature type="transmembrane region" description="Helical" evidence="13">
    <location>
        <begin position="379"/>
        <end position="402"/>
    </location>
</feature>
<dbReference type="InterPro" id="IPR010412">
    <property type="entry name" value="DUF1007"/>
</dbReference>
<evidence type="ECO:0000256" key="2">
    <source>
        <dbReference type="ARBA" id="ARBA00004651"/>
    </source>
</evidence>
<keyword evidence="14" id="KW-0732">Signal</keyword>
<evidence type="ECO:0000256" key="13">
    <source>
        <dbReference type="RuleBase" id="RU362101"/>
    </source>
</evidence>
<dbReference type="GO" id="GO:0006824">
    <property type="term" value="P:cobalt ion transport"/>
    <property type="evidence" value="ECO:0007669"/>
    <property type="project" value="UniProtKB-KW"/>
</dbReference>
<dbReference type="Pfam" id="PF06226">
    <property type="entry name" value="DUF1007"/>
    <property type="match status" value="1"/>
</dbReference>
<keyword evidence="10" id="KW-0921">Nickel transport</keyword>
<evidence type="ECO:0000256" key="6">
    <source>
        <dbReference type="ARBA" id="ARBA00022596"/>
    </source>
</evidence>
<keyword evidence="8 13" id="KW-1133">Transmembrane helix</keyword>
<keyword evidence="11 13" id="KW-0472">Membrane</keyword>
<dbReference type="GO" id="GO:0015099">
    <property type="term" value="F:nickel cation transmembrane transporter activity"/>
    <property type="evidence" value="ECO:0007669"/>
    <property type="project" value="UniProtKB-UniRule"/>
</dbReference>
<keyword evidence="4 13" id="KW-0813">Transport</keyword>
<dbReference type="GO" id="GO:0046583">
    <property type="term" value="F:monoatomic cation efflux transmembrane transporter activity"/>
    <property type="evidence" value="ECO:0007669"/>
    <property type="project" value="TreeGrafter"/>
</dbReference>
<dbReference type="PANTHER" id="PTHR40659:SF1">
    <property type="entry name" value="NICKEL_COBALT EFFLUX SYSTEM RCNA"/>
    <property type="match status" value="1"/>
</dbReference>
<evidence type="ECO:0000256" key="7">
    <source>
        <dbReference type="ARBA" id="ARBA00022692"/>
    </source>
</evidence>
<dbReference type="GO" id="GO:0010045">
    <property type="term" value="P:response to nickel cation"/>
    <property type="evidence" value="ECO:0007669"/>
    <property type="project" value="TreeGrafter"/>
</dbReference>
<organism evidence="15 16">
    <name type="scientific">Campylobacter volucris</name>
    <dbReference type="NCBI Taxonomy" id="1031542"/>
    <lineage>
        <taxon>Bacteria</taxon>
        <taxon>Pseudomonadati</taxon>
        <taxon>Campylobacterota</taxon>
        <taxon>Epsilonproteobacteria</taxon>
        <taxon>Campylobacterales</taxon>
        <taxon>Campylobacteraceae</taxon>
        <taxon>Campylobacter</taxon>
    </lineage>
</organism>
<gene>
    <name evidence="15" type="ORF">FPD38_04610</name>
</gene>
<reference evidence="15 16" key="1">
    <citation type="submission" date="2019-07" db="EMBL/GenBank/DDBJ databases">
        <title>Rapid identification of Enteric Bacteria from Whole Genome Sequences (WGS) using Average Nucleotide Identity (ANI).</title>
        <authorList>
            <person name="Lane C."/>
        </authorList>
    </citation>
    <scope>NUCLEOTIDE SEQUENCE [LARGE SCALE GENOMIC DNA]</scope>
    <source>
        <strain evidence="15 16">2016D-0084</strain>
    </source>
</reference>
<evidence type="ECO:0000256" key="4">
    <source>
        <dbReference type="ARBA" id="ARBA00022448"/>
    </source>
</evidence>
<dbReference type="EMBL" id="VOWJ01000023">
    <property type="protein sequence ID" value="TXE88121.1"/>
    <property type="molecule type" value="Genomic_DNA"/>
</dbReference>
<evidence type="ECO:0000256" key="3">
    <source>
        <dbReference type="ARBA" id="ARBA00022426"/>
    </source>
</evidence>
<feature type="chain" id="PRO_5022948354" description="Nickel/cobalt efflux system" evidence="14">
    <location>
        <begin position="23"/>
        <end position="442"/>
    </location>
</feature>
<comment type="function">
    <text evidence="1">Efflux system for nickel and cobalt.</text>
</comment>
<feature type="transmembrane region" description="Helical" evidence="13">
    <location>
        <begin position="273"/>
        <end position="299"/>
    </location>
</feature>
<dbReference type="GO" id="GO:0032025">
    <property type="term" value="P:response to cobalt ion"/>
    <property type="evidence" value="ECO:0007669"/>
    <property type="project" value="TreeGrafter"/>
</dbReference>
<comment type="caution">
    <text evidence="15">The sequence shown here is derived from an EMBL/GenBank/DDBJ whole genome shotgun (WGS) entry which is preliminary data.</text>
</comment>
<keyword evidence="3" id="KW-0171">Cobalt transport</keyword>
<keyword evidence="5" id="KW-1003">Cell membrane</keyword>
<feature type="transmembrane region" description="Helical" evidence="13">
    <location>
        <begin position="311"/>
        <end position="330"/>
    </location>
</feature>
<feature type="signal peptide" evidence="14">
    <location>
        <begin position="1"/>
        <end position="22"/>
    </location>
</feature>
<evidence type="ECO:0000313" key="16">
    <source>
        <dbReference type="Proteomes" id="UP000321629"/>
    </source>
</evidence>
<name>A0A5C7E2H1_9BACT</name>
<dbReference type="Proteomes" id="UP000321629">
    <property type="component" value="Unassembled WGS sequence"/>
</dbReference>
<protein>
    <recommendedName>
        <fullName evidence="13">Nickel/cobalt efflux system</fullName>
    </recommendedName>
</protein>
<feature type="transmembrane region" description="Helical" evidence="13">
    <location>
        <begin position="414"/>
        <end position="435"/>
    </location>
</feature>
<comment type="subcellular location">
    <subcellularLocation>
        <location evidence="2 13">Cell membrane</location>
        <topology evidence="2 13">Multi-pass membrane protein</topology>
    </subcellularLocation>
</comment>
<feature type="transmembrane region" description="Helical" evidence="13">
    <location>
        <begin position="231"/>
        <end position="252"/>
    </location>
</feature>